<dbReference type="Pfam" id="PF02525">
    <property type="entry name" value="Flavodoxin_2"/>
    <property type="match status" value="1"/>
</dbReference>
<keyword evidence="5" id="KW-1185">Reference proteome</keyword>
<dbReference type="RefSeq" id="WP_372561035.1">
    <property type="nucleotide sequence ID" value="NZ_JBGOSP010000001.1"/>
</dbReference>
<proteinExistence type="inferred from homology"/>
<dbReference type="InterPro" id="IPR003680">
    <property type="entry name" value="Flavodoxin_fold"/>
</dbReference>
<evidence type="ECO:0000313" key="4">
    <source>
        <dbReference type="EMBL" id="MFA3834985.1"/>
    </source>
</evidence>
<accession>A0ABV4S978</accession>
<dbReference type="InterPro" id="IPR051545">
    <property type="entry name" value="NAD(P)H_dehydrogenase_qn"/>
</dbReference>
<reference evidence="4 5" key="1">
    <citation type="submission" date="2024-08" db="EMBL/GenBank/DDBJ databases">
        <title>Genome sequence of Streptomyces aureus CACIA-1.46HGO.</title>
        <authorList>
            <person name="Evangelista-Martinez Z."/>
        </authorList>
    </citation>
    <scope>NUCLEOTIDE SEQUENCE [LARGE SCALE GENOMIC DNA]</scope>
    <source>
        <strain evidence="4 5">CACIA-1.46HGO</strain>
    </source>
</reference>
<evidence type="ECO:0000256" key="1">
    <source>
        <dbReference type="ARBA" id="ARBA00006252"/>
    </source>
</evidence>
<dbReference type="SUPFAM" id="SSF52218">
    <property type="entry name" value="Flavoproteins"/>
    <property type="match status" value="1"/>
</dbReference>
<dbReference type="InterPro" id="IPR029039">
    <property type="entry name" value="Flavoprotein-like_sf"/>
</dbReference>
<evidence type="ECO:0000256" key="2">
    <source>
        <dbReference type="ARBA" id="ARBA00023002"/>
    </source>
</evidence>
<sequence>MSGVKGWIDRVFTSGFAYGPAVPPPYGESSLTGRRALVSVTVGARDSAFSDRGIHGSFEDVLHPMRHGLFWFTGMNPLEPFAVYSSNELPDDRFVRARTEYARRLDTLFLATPVPFRSLTGGDYDHDMRLLPRVETPGTRGLDSTCTSATGSEGHLAQLPLSLFERVQISAVRWCRHDEGAP</sequence>
<name>A0ABV4S978_9ACTN</name>
<comment type="similarity">
    <text evidence="1">Belongs to the NAD(P)H dehydrogenase (quinone) family.</text>
</comment>
<dbReference type="PANTHER" id="PTHR10204">
    <property type="entry name" value="NAD P H OXIDOREDUCTASE-RELATED"/>
    <property type="match status" value="1"/>
</dbReference>
<dbReference type="PANTHER" id="PTHR10204:SF34">
    <property type="entry name" value="NAD(P)H DEHYDROGENASE [QUINONE] 1 ISOFORM 1"/>
    <property type="match status" value="1"/>
</dbReference>
<evidence type="ECO:0000313" key="5">
    <source>
        <dbReference type="Proteomes" id="UP001571476"/>
    </source>
</evidence>
<feature type="domain" description="Flavodoxin-like fold" evidence="3">
    <location>
        <begin position="4"/>
        <end position="104"/>
    </location>
</feature>
<dbReference type="GO" id="GO:0016491">
    <property type="term" value="F:oxidoreductase activity"/>
    <property type="evidence" value="ECO:0007669"/>
    <property type="project" value="UniProtKB-KW"/>
</dbReference>
<comment type="caution">
    <text evidence="4">The sequence shown here is derived from an EMBL/GenBank/DDBJ whole genome shotgun (WGS) entry which is preliminary data.</text>
</comment>
<dbReference type="EC" id="1.-.-.-" evidence="4"/>
<protein>
    <submittedName>
        <fullName evidence="4">NAD(P)H-dependent oxidoreductase</fullName>
        <ecNumber evidence="4">1.-.-.-</ecNumber>
        <ecNumber evidence="4">1.6.99.-</ecNumber>
    </submittedName>
</protein>
<organism evidence="4 5">
    <name type="scientific">Streptomyces aureus</name>
    <dbReference type="NCBI Taxonomy" id="193461"/>
    <lineage>
        <taxon>Bacteria</taxon>
        <taxon>Bacillati</taxon>
        <taxon>Actinomycetota</taxon>
        <taxon>Actinomycetes</taxon>
        <taxon>Kitasatosporales</taxon>
        <taxon>Streptomycetaceae</taxon>
        <taxon>Streptomyces</taxon>
    </lineage>
</organism>
<dbReference type="EMBL" id="JBGOSP010000001">
    <property type="protein sequence ID" value="MFA3834985.1"/>
    <property type="molecule type" value="Genomic_DNA"/>
</dbReference>
<gene>
    <name evidence="4" type="ORF">ACEG43_02105</name>
</gene>
<dbReference type="Gene3D" id="3.40.50.360">
    <property type="match status" value="1"/>
</dbReference>
<dbReference type="EC" id="1.6.99.-" evidence="4"/>
<keyword evidence="2 4" id="KW-0560">Oxidoreductase</keyword>
<dbReference type="Proteomes" id="UP001571476">
    <property type="component" value="Unassembled WGS sequence"/>
</dbReference>
<evidence type="ECO:0000259" key="3">
    <source>
        <dbReference type="Pfam" id="PF02525"/>
    </source>
</evidence>